<evidence type="ECO:0000313" key="1">
    <source>
        <dbReference type="EMBL" id="CAB4280608.1"/>
    </source>
</evidence>
<dbReference type="Proteomes" id="UP000507222">
    <property type="component" value="Unassembled WGS sequence"/>
</dbReference>
<proteinExistence type="predicted"/>
<gene>
    <name evidence="1" type="ORF">CURHAP_LOCUS33503</name>
</gene>
<organism evidence="1 2">
    <name type="scientific">Prunus armeniaca</name>
    <name type="common">Apricot</name>
    <name type="synonym">Armeniaca vulgaris</name>
    <dbReference type="NCBI Taxonomy" id="36596"/>
    <lineage>
        <taxon>Eukaryota</taxon>
        <taxon>Viridiplantae</taxon>
        <taxon>Streptophyta</taxon>
        <taxon>Embryophyta</taxon>
        <taxon>Tracheophyta</taxon>
        <taxon>Spermatophyta</taxon>
        <taxon>Magnoliopsida</taxon>
        <taxon>eudicotyledons</taxon>
        <taxon>Gunneridae</taxon>
        <taxon>Pentapetalae</taxon>
        <taxon>rosids</taxon>
        <taxon>fabids</taxon>
        <taxon>Rosales</taxon>
        <taxon>Rosaceae</taxon>
        <taxon>Amygdaloideae</taxon>
        <taxon>Amygdaleae</taxon>
        <taxon>Prunus</taxon>
    </lineage>
</organism>
<name>A0A6J5V3M9_PRUAR</name>
<dbReference type="AlphaFoldDB" id="A0A6J5V3M9"/>
<sequence>MVIRNSYGVRFLFNSFDCPCTYRPAHCSLPTSASPPKAVPPMCFADLLRAAECPCFVPLATPHPPSGVLLLRSIMVSFSRLRAFLLIAVTSAPSAFRQSCPPPVPLPNPPALPSIKACSRLPTLPPYPTVCPPTSCFTCLY</sequence>
<evidence type="ECO:0000313" key="2">
    <source>
        <dbReference type="Proteomes" id="UP000507222"/>
    </source>
</evidence>
<reference evidence="1 2" key="1">
    <citation type="submission" date="2020-05" db="EMBL/GenBank/DDBJ databases">
        <authorList>
            <person name="Campoy J."/>
            <person name="Schneeberger K."/>
            <person name="Spophaly S."/>
        </authorList>
    </citation>
    <scope>NUCLEOTIDE SEQUENCE [LARGE SCALE GENOMIC DNA]</scope>
    <source>
        <strain evidence="1">PruArmRojPasFocal</strain>
    </source>
</reference>
<accession>A0A6J5V3M9</accession>
<dbReference type="EMBL" id="CAEKDK010000005">
    <property type="protein sequence ID" value="CAB4280608.1"/>
    <property type="molecule type" value="Genomic_DNA"/>
</dbReference>
<protein>
    <submittedName>
        <fullName evidence="1">Uncharacterized protein</fullName>
    </submittedName>
</protein>